<feature type="compositionally biased region" description="Polar residues" evidence="14">
    <location>
        <begin position="205"/>
        <end position="218"/>
    </location>
</feature>
<keyword evidence="4" id="KW-0237">DNA synthesis</keyword>
<dbReference type="GO" id="GO:0070987">
    <property type="term" value="P:error-free translesion synthesis"/>
    <property type="evidence" value="ECO:0007669"/>
    <property type="project" value="TreeGrafter"/>
</dbReference>
<evidence type="ECO:0000256" key="1">
    <source>
        <dbReference type="ARBA" id="ARBA00004123"/>
    </source>
</evidence>
<dbReference type="Pfam" id="PF00817">
    <property type="entry name" value="IMS"/>
    <property type="match status" value="1"/>
</dbReference>
<comment type="similarity">
    <text evidence="2">Belongs to the DNA polymerase type-Y family.</text>
</comment>
<gene>
    <name evidence="17" type="primary">REV1</name>
    <name evidence="17" type="ORF">H4R34_003305</name>
</gene>
<dbReference type="InterPro" id="IPR012112">
    <property type="entry name" value="REV1"/>
</dbReference>
<feature type="binding site" evidence="13">
    <location>
        <position position="396"/>
    </location>
    <ligand>
        <name>Mg(2+)</name>
        <dbReference type="ChEBI" id="CHEBI:18420"/>
        <label>1</label>
    </ligand>
</feature>
<dbReference type="Pfam" id="PF21999">
    <property type="entry name" value="IMS_HHH_1"/>
    <property type="match status" value="1"/>
</dbReference>
<keyword evidence="6" id="KW-0548">Nucleotidyltransferase</keyword>
<dbReference type="CDD" id="cd17719">
    <property type="entry name" value="BRCT_Rev1"/>
    <property type="match status" value="1"/>
</dbReference>
<keyword evidence="5 17" id="KW-0808">Transferase</keyword>
<dbReference type="InterPro" id="IPR036775">
    <property type="entry name" value="DNA_pol_Y-fam_lit_finger_sf"/>
</dbReference>
<dbReference type="AlphaFoldDB" id="A0A9W8B6C2"/>
<protein>
    <recommendedName>
        <fullName evidence="3">DNA repair protein REV1</fullName>
    </recommendedName>
</protein>
<dbReference type="InterPro" id="IPR043128">
    <property type="entry name" value="Rev_trsase/Diguanyl_cyclase"/>
</dbReference>
<dbReference type="OrthoDB" id="427711at2759"/>
<keyword evidence="12" id="KW-0539">Nucleus</keyword>
<accession>A0A9W8B6C2</accession>
<dbReference type="GO" id="GO:0017125">
    <property type="term" value="F:deoxycytidyl transferase activity"/>
    <property type="evidence" value="ECO:0007669"/>
    <property type="project" value="TreeGrafter"/>
</dbReference>
<evidence type="ECO:0000256" key="9">
    <source>
        <dbReference type="ARBA" id="ARBA00022842"/>
    </source>
</evidence>
<name>A0A9W8B6C2_9FUNG</name>
<dbReference type="Gene3D" id="6.10.250.1490">
    <property type="match status" value="1"/>
</dbReference>
<dbReference type="PROSITE" id="PS50173">
    <property type="entry name" value="UMUC"/>
    <property type="match status" value="1"/>
</dbReference>
<evidence type="ECO:0000256" key="13">
    <source>
        <dbReference type="PIRSR" id="PIRSR036573-2"/>
    </source>
</evidence>
<dbReference type="InterPro" id="IPR001357">
    <property type="entry name" value="BRCT_dom"/>
</dbReference>
<dbReference type="SUPFAM" id="SSF100879">
    <property type="entry name" value="Lesion bypass DNA polymerase (Y-family), little finger domain"/>
    <property type="match status" value="1"/>
</dbReference>
<evidence type="ECO:0000256" key="7">
    <source>
        <dbReference type="ARBA" id="ARBA00022723"/>
    </source>
</evidence>
<feature type="domain" description="BRCT" evidence="15">
    <location>
        <begin position="62"/>
        <end position="153"/>
    </location>
</feature>
<dbReference type="InterPro" id="IPR017961">
    <property type="entry name" value="DNA_pol_Y-fam_little_finger"/>
</dbReference>
<keyword evidence="8" id="KW-0227">DNA damage</keyword>
<dbReference type="GO" id="GO:0046872">
    <property type="term" value="F:metal ion binding"/>
    <property type="evidence" value="ECO:0007669"/>
    <property type="project" value="UniProtKB-KW"/>
</dbReference>
<reference evidence="17" key="1">
    <citation type="submission" date="2022-07" db="EMBL/GenBank/DDBJ databases">
        <title>Phylogenomic reconstructions and comparative analyses of Kickxellomycotina fungi.</title>
        <authorList>
            <person name="Reynolds N.K."/>
            <person name="Stajich J.E."/>
            <person name="Barry K."/>
            <person name="Grigoriev I.V."/>
            <person name="Crous P."/>
            <person name="Smith M.E."/>
        </authorList>
    </citation>
    <scope>NUCLEOTIDE SEQUENCE</scope>
    <source>
        <strain evidence="17">RSA 567</strain>
    </source>
</reference>
<feature type="region of interest" description="Disordered" evidence="14">
    <location>
        <begin position="182"/>
        <end position="218"/>
    </location>
</feature>
<evidence type="ECO:0000256" key="8">
    <source>
        <dbReference type="ARBA" id="ARBA00022763"/>
    </source>
</evidence>
<evidence type="ECO:0000259" key="15">
    <source>
        <dbReference type="PROSITE" id="PS50172"/>
    </source>
</evidence>
<dbReference type="GO" id="GO:0003684">
    <property type="term" value="F:damaged DNA binding"/>
    <property type="evidence" value="ECO:0007669"/>
    <property type="project" value="InterPro"/>
</dbReference>
<evidence type="ECO:0000256" key="2">
    <source>
        <dbReference type="ARBA" id="ARBA00010945"/>
    </source>
</evidence>
<proteinExistence type="inferred from homology"/>
<evidence type="ECO:0000256" key="6">
    <source>
        <dbReference type="ARBA" id="ARBA00022695"/>
    </source>
</evidence>
<feature type="region of interest" description="Disordered" evidence="14">
    <location>
        <begin position="1011"/>
        <end position="1042"/>
    </location>
</feature>
<dbReference type="Pfam" id="PF11799">
    <property type="entry name" value="IMS_C"/>
    <property type="match status" value="1"/>
</dbReference>
<dbReference type="Gene3D" id="3.40.1170.60">
    <property type="match status" value="1"/>
</dbReference>
<feature type="region of interest" description="Disordered" evidence="14">
    <location>
        <begin position="904"/>
        <end position="928"/>
    </location>
</feature>
<dbReference type="GO" id="GO:0003887">
    <property type="term" value="F:DNA-directed DNA polymerase activity"/>
    <property type="evidence" value="ECO:0007669"/>
    <property type="project" value="InterPro"/>
</dbReference>
<evidence type="ECO:0000256" key="5">
    <source>
        <dbReference type="ARBA" id="ARBA00022679"/>
    </source>
</evidence>
<feature type="compositionally biased region" description="Polar residues" evidence="14">
    <location>
        <begin position="182"/>
        <end position="191"/>
    </location>
</feature>
<evidence type="ECO:0000256" key="14">
    <source>
        <dbReference type="SAM" id="MobiDB-lite"/>
    </source>
</evidence>
<comment type="subcellular location">
    <subcellularLocation>
        <location evidence="1">Nucleus</location>
    </subcellularLocation>
</comment>
<keyword evidence="18" id="KW-1185">Reference proteome</keyword>
<evidence type="ECO:0000256" key="10">
    <source>
        <dbReference type="ARBA" id="ARBA00023125"/>
    </source>
</evidence>
<dbReference type="Gene3D" id="3.40.50.10190">
    <property type="entry name" value="BRCT domain"/>
    <property type="match status" value="1"/>
</dbReference>
<comment type="caution">
    <text evidence="17">The sequence shown here is derived from an EMBL/GenBank/DDBJ whole genome shotgun (WGS) entry which is preliminary data.</text>
</comment>
<evidence type="ECO:0000259" key="16">
    <source>
        <dbReference type="PROSITE" id="PS50173"/>
    </source>
</evidence>
<dbReference type="FunFam" id="3.30.1490.100:FF:000001">
    <property type="entry name" value="DNA repair protein REV1"/>
    <property type="match status" value="1"/>
</dbReference>
<dbReference type="InterPro" id="IPR043502">
    <property type="entry name" value="DNA/RNA_pol_sf"/>
</dbReference>
<evidence type="ECO:0000313" key="18">
    <source>
        <dbReference type="Proteomes" id="UP001151582"/>
    </source>
</evidence>
<keyword evidence="10" id="KW-0238">DNA-binding</keyword>
<dbReference type="InterPro" id="IPR053848">
    <property type="entry name" value="IMS_HHH_1"/>
</dbReference>
<dbReference type="SUPFAM" id="SSF56672">
    <property type="entry name" value="DNA/RNA polymerases"/>
    <property type="match status" value="1"/>
</dbReference>
<evidence type="ECO:0000256" key="11">
    <source>
        <dbReference type="ARBA" id="ARBA00023204"/>
    </source>
</evidence>
<dbReference type="GO" id="GO:0006281">
    <property type="term" value="P:DNA repair"/>
    <property type="evidence" value="ECO:0007669"/>
    <property type="project" value="UniProtKB-KW"/>
</dbReference>
<feature type="domain" description="UmuC" evidence="16">
    <location>
        <begin position="293"/>
        <end position="516"/>
    </location>
</feature>
<dbReference type="InterPro" id="IPR001126">
    <property type="entry name" value="UmuC"/>
</dbReference>
<keyword evidence="9 13" id="KW-0460">Magnesium</keyword>
<feature type="non-terminal residue" evidence="17">
    <location>
        <position position="1042"/>
    </location>
</feature>
<feature type="binding site" evidence="13">
    <location>
        <position position="297"/>
    </location>
    <ligand>
        <name>Mg(2+)</name>
        <dbReference type="ChEBI" id="CHEBI:18420"/>
        <label>1</label>
    </ligand>
</feature>
<dbReference type="PROSITE" id="PS50172">
    <property type="entry name" value="BRCT"/>
    <property type="match status" value="1"/>
</dbReference>
<dbReference type="SMART" id="SM00292">
    <property type="entry name" value="BRCT"/>
    <property type="match status" value="1"/>
</dbReference>
<dbReference type="PIRSF" id="PIRSF036573">
    <property type="entry name" value="REV1"/>
    <property type="match status" value="1"/>
</dbReference>
<dbReference type="Proteomes" id="UP001151582">
    <property type="component" value="Unassembled WGS sequence"/>
</dbReference>
<evidence type="ECO:0000256" key="12">
    <source>
        <dbReference type="ARBA" id="ARBA00023242"/>
    </source>
</evidence>
<dbReference type="InterPro" id="IPR036420">
    <property type="entry name" value="BRCT_dom_sf"/>
</dbReference>
<feature type="region of interest" description="Disordered" evidence="14">
    <location>
        <begin position="747"/>
        <end position="768"/>
    </location>
</feature>
<dbReference type="Gene3D" id="3.30.70.270">
    <property type="match status" value="1"/>
</dbReference>
<dbReference type="Gene3D" id="3.30.1490.100">
    <property type="entry name" value="DNA polymerase, Y-family, little finger domain"/>
    <property type="match status" value="1"/>
</dbReference>
<dbReference type="Gene3D" id="1.10.150.20">
    <property type="entry name" value="5' to 3' exonuclease, C-terminal subdomain"/>
    <property type="match status" value="1"/>
</dbReference>
<dbReference type="PANTHER" id="PTHR45990:SF1">
    <property type="entry name" value="DNA REPAIR PROTEIN REV1"/>
    <property type="match status" value="1"/>
</dbReference>
<evidence type="ECO:0000256" key="4">
    <source>
        <dbReference type="ARBA" id="ARBA00022634"/>
    </source>
</evidence>
<evidence type="ECO:0000313" key="17">
    <source>
        <dbReference type="EMBL" id="KAJ1978178.1"/>
    </source>
</evidence>
<keyword evidence="11" id="KW-0234">DNA repair</keyword>
<dbReference type="Pfam" id="PF16589">
    <property type="entry name" value="BRCT_2"/>
    <property type="match status" value="1"/>
</dbReference>
<dbReference type="GO" id="GO:0042276">
    <property type="term" value="P:error-prone translesion synthesis"/>
    <property type="evidence" value="ECO:0007669"/>
    <property type="project" value="InterPro"/>
</dbReference>
<keyword evidence="7 13" id="KW-0479">Metal-binding</keyword>
<dbReference type="GO" id="GO:0005634">
    <property type="term" value="C:nucleus"/>
    <property type="evidence" value="ECO:0007669"/>
    <property type="project" value="UniProtKB-SubCell"/>
</dbReference>
<sequence length="1042" mass="114958">MSANSRKRREPLPPSVRTMGEYMACKIQKLGDQGEKFRDDYTTTLGFQEGPQQSGMHALSKLFARLLSGLRVFVTGFTEPPSTTIRRLTLLHGGEFIQYLTVSDRITVIIATQLTPQKICEWGSKRLYRIVRPEWLVQSISQGKRLPWVDFALLAMVTPAQPSLDQTFGAVISSDNTATHTSNLPIASTSEPGLAVGKGDPLLRQPSNTVGTTSLNQQYSDSVSKSVAPVISGRMGTQCTTDPNFLNHYYQSSRLHLLSSFKNELQHFVQSLQRDQVHRSRAASPPPTIPRVIMYVDFDCFFVAVGLRTRPHLAKRPVAVSHCQNSTAQSSSDIASCNYIARKSGVKNGMRVGQAQTLCPDLIVIPYEFDAYKQVSKDCYRVLVEMSNHLQVGSMDEAVLDVTEAITSRQNVVTVKQTNKDEQLTSAATTTSIPEQRIGIGLTKAQYQATWQLAHEIRQRVRQATQCQVSIGISTNVLLAKIATRWAKPNGQHYLDPTVATTRLWSLSVRDLPGVGWSLAAKLRDSQVSTVGQLQTWTLSQLQSFFGRKKGQTIYEFARGIDSRPLFSLAQSPETAARTMAYFAGANATITTSAKLGTTRQSIGTEVGWGVRLETQSEVNAFVERLCEEVAKRMTRAEVRGQTVTLKIKKRRFADAEPVKYMGHGICDTLTKSINLTPTCTRDPQALWNACQSLLRILNVAPVDVRAVGIQVQKLVPDSTPSDQPLLAPRQPTVINWLQPPSARLVPPPVPDVSKDQSQPSPPISHVANTECLTPAPSTQIDIDVWQALPQSVRREIQQQFSLDYVSARKALCAANMSPSRLSSSATTNGALAMPMPRNHLASPVGLDQELFVSPSKWDPAVAQAIPHEMRRELELVQQHRRARLTLTNPPGQAVPATRYLSTSLEGESGAGRKANDGRLQHPTTDSVASGVSRVKVLSFQPCDYDNEESIADIPKDGPIATDSDDFFAQMEPLTPFRQVLDLTEIKQFPPEIQRDIAAECFRPRCDVGPTHQLRNPADQRSPKIFAKPPAAEPTECANHLP</sequence>
<evidence type="ECO:0000256" key="3">
    <source>
        <dbReference type="ARBA" id="ARBA00020399"/>
    </source>
</evidence>
<comment type="cofactor">
    <cofactor evidence="13">
        <name>Mg(2+)</name>
        <dbReference type="ChEBI" id="CHEBI:18420"/>
    </cofactor>
    <text evidence="13">Binds 2 magnesium ions.</text>
</comment>
<dbReference type="PANTHER" id="PTHR45990">
    <property type="entry name" value="DNA REPAIR PROTEIN REV1"/>
    <property type="match status" value="1"/>
</dbReference>
<feature type="binding site" evidence="13">
    <location>
        <position position="397"/>
    </location>
    <ligand>
        <name>Mg(2+)</name>
        <dbReference type="ChEBI" id="CHEBI:18420"/>
        <label>1</label>
    </ligand>
</feature>
<organism evidence="17 18">
    <name type="scientific">Dimargaris verticillata</name>
    <dbReference type="NCBI Taxonomy" id="2761393"/>
    <lineage>
        <taxon>Eukaryota</taxon>
        <taxon>Fungi</taxon>
        <taxon>Fungi incertae sedis</taxon>
        <taxon>Zoopagomycota</taxon>
        <taxon>Kickxellomycotina</taxon>
        <taxon>Dimargaritomycetes</taxon>
        <taxon>Dimargaritales</taxon>
        <taxon>Dimargaritaceae</taxon>
        <taxon>Dimargaris</taxon>
    </lineage>
</organism>
<dbReference type="SUPFAM" id="SSF52113">
    <property type="entry name" value="BRCT domain"/>
    <property type="match status" value="1"/>
</dbReference>
<dbReference type="EMBL" id="JANBQB010000293">
    <property type="protein sequence ID" value="KAJ1978178.1"/>
    <property type="molecule type" value="Genomic_DNA"/>
</dbReference>